<gene>
    <name evidence="18" type="ORF">GTA08_BOTSDO01339</name>
</gene>
<evidence type="ECO:0000256" key="5">
    <source>
        <dbReference type="ARBA" id="ARBA00022525"/>
    </source>
</evidence>
<feature type="domain" description="CFEM" evidence="16">
    <location>
        <begin position="29"/>
        <end position="89"/>
    </location>
</feature>
<evidence type="ECO:0000259" key="16">
    <source>
        <dbReference type="Pfam" id="PF05730"/>
    </source>
</evidence>
<organism evidence="18 19">
    <name type="scientific">Botryosphaeria dothidea</name>
    <dbReference type="NCBI Taxonomy" id="55169"/>
    <lineage>
        <taxon>Eukaryota</taxon>
        <taxon>Fungi</taxon>
        <taxon>Dikarya</taxon>
        <taxon>Ascomycota</taxon>
        <taxon>Pezizomycotina</taxon>
        <taxon>Dothideomycetes</taxon>
        <taxon>Dothideomycetes incertae sedis</taxon>
        <taxon>Botryosphaeriales</taxon>
        <taxon>Botryosphaeriaceae</taxon>
        <taxon>Botryosphaeria</taxon>
    </lineage>
</organism>
<keyword evidence="9 14" id="KW-1133">Transmembrane helix</keyword>
<evidence type="ECO:0000256" key="13">
    <source>
        <dbReference type="ARBA" id="ARBA00038359"/>
    </source>
</evidence>
<evidence type="ECO:0000259" key="17">
    <source>
        <dbReference type="Pfam" id="PF20684"/>
    </source>
</evidence>
<evidence type="ECO:0000256" key="4">
    <source>
        <dbReference type="ARBA" id="ARBA00010031"/>
    </source>
</evidence>
<feature type="chain" id="PRO_5034819523" evidence="15">
    <location>
        <begin position="21"/>
        <end position="374"/>
    </location>
</feature>
<sequence>MKIICGLLVIAISTFPFAYAIQSLTSLELHTCATQCLDAALELQICSSTDDVCLCTNNEFLHQFEGCMDATCTVREFLTAKNATTTACEAEVRDKRSTVIWVAAVGGVIAYISIFLRLYTRQFITQGDLGLDDWSTIATAVFLAPLTAGAILLAKNGLGKDIWTLPFHSIDNTLYIFYIQEHLYVISTVLVKVSFLLFYFRIFPDATFRKVVGATLVFAICFGISALFAFAFQCTPIDRAWHGWDDEQPGFCVNINVLVLTAAALNICADFWIIVLPIPGIVSLQSSIRMRLQISAMFCTGFFITGVSIYRAIMLTSFATTYNPTWDWCDGGYWSIIEVDVGILCTNMPAISNGNRTVEDGGQEFPYATGHPFF</sequence>
<evidence type="ECO:0000256" key="15">
    <source>
        <dbReference type="SAM" id="SignalP"/>
    </source>
</evidence>
<evidence type="ECO:0000256" key="9">
    <source>
        <dbReference type="ARBA" id="ARBA00022989"/>
    </source>
</evidence>
<dbReference type="InterPro" id="IPR052337">
    <property type="entry name" value="SAT4-like"/>
</dbReference>
<evidence type="ECO:0000256" key="6">
    <source>
        <dbReference type="ARBA" id="ARBA00022622"/>
    </source>
</evidence>
<comment type="similarity">
    <text evidence="4">Belongs to the RBT5 family.</text>
</comment>
<evidence type="ECO:0000256" key="11">
    <source>
        <dbReference type="ARBA" id="ARBA00023157"/>
    </source>
</evidence>
<comment type="subcellular location">
    <subcellularLocation>
        <location evidence="2">Membrane</location>
        <topology evidence="2">Lipid-anchor</topology>
        <topology evidence="2">GPI-anchor</topology>
    </subcellularLocation>
    <subcellularLocation>
        <location evidence="1">Membrane</location>
        <topology evidence="1">Multi-pass membrane protein</topology>
    </subcellularLocation>
    <subcellularLocation>
        <location evidence="3">Secreted</location>
    </subcellularLocation>
</comment>
<keyword evidence="7 14" id="KW-0812">Transmembrane</keyword>
<dbReference type="Pfam" id="PF05730">
    <property type="entry name" value="CFEM"/>
    <property type="match status" value="1"/>
</dbReference>
<keyword evidence="10 14" id="KW-0472">Membrane</keyword>
<evidence type="ECO:0000256" key="10">
    <source>
        <dbReference type="ARBA" id="ARBA00023136"/>
    </source>
</evidence>
<evidence type="ECO:0000256" key="2">
    <source>
        <dbReference type="ARBA" id="ARBA00004589"/>
    </source>
</evidence>
<dbReference type="EMBL" id="WWBZ02000001">
    <property type="protein sequence ID" value="KAF4314547.1"/>
    <property type="molecule type" value="Genomic_DNA"/>
</dbReference>
<keyword evidence="6" id="KW-0336">GPI-anchor</keyword>
<keyword evidence="11" id="KW-1015">Disulfide bond</keyword>
<comment type="similarity">
    <text evidence="13">Belongs to the SAT4 family.</text>
</comment>
<proteinExistence type="inferred from homology"/>
<dbReference type="OrthoDB" id="2496787at2759"/>
<dbReference type="InterPro" id="IPR008427">
    <property type="entry name" value="Extracellular_membr_CFEM_dom"/>
</dbReference>
<evidence type="ECO:0000256" key="8">
    <source>
        <dbReference type="ARBA" id="ARBA00022729"/>
    </source>
</evidence>
<feature type="transmembrane region" description="Helical" evidence="14">
    <location>
        <begin position="253"/>
        <end position="282"/>
    </location>
</feature>
<feature type="signal peptide" evidence="15">
    <location>
        <begin position="1"/>
        <end position="20"/>
    </location>
</feature>
<evidence type="ECO:0000313" key="18">
    <source>
        <dbReference type="EMBL" id="KAF4314547.1"/>
    </source>
</evidence>
<name>A0A8H4NGZ8_9PEZI</name>
<dbReference type="GO" id="GO:0005576">
    <property type="term" value="C:extracellular region"/>
    <property type="evidence" value="ECO:0007669"/>
    <property type="project" value="UniProtKB-SubCell"/>
</dbReference>
<comment type="caution">
    <text evidence="18">The sequence shown here is derived from an EMBL/GenBank/DDBJ whole genome shotgun (WGS) entry which is preliminary data.</text>
</comment>
<feature type="transmembrane region" description="Helical" evidence="14">
    <location>
        <begin position="294"/>
        <end position="313"/>
    </location>
</feature>
<feature type="domain" description="Rhodopsin" evidence="17">
    <location>
        <begin position="116"/>
        <end position="352"/>
    </location>
</feature>
<keyword evidence="8 15" id="KW-0732">Signal</keyword>
<keyword evidence="12" id="KW-0449">Lipoprotein</keyword>
<dbReference type="Pfam" id="PF20684">
    <property type="entry name" value="Fung_rhodopsin"/>
    <property type="match status" value="1"/>
</dbReference>
<dbReference type="InterPro" id="IPR049326">
    <property type="entry name" value="Rhodopsin_dom_fungi"/>
</dbReference>
<dbReference type="AlphaFoldDB" id="A0A8H4NGZ8"/>
<accession>A0A8H4NGZ8</accession>
<keyword evidence="19" id="KW-1185">Reference proteome</keyword>
<dbReference type="GO" id="GO:0098552">
    <property type="term" value="C:side of membrane"/>
    <property type="evidence" value="ECO:0007669"/>
    <property type="project" value="UniProtKB-KW"/>
</dbReference>
<dbReference type="PANTHER" id="PTHR33048:SF143">
    <property type="entry name" value="EXTRACELLULAR MEMBRANE PROTEIN CFEM DOMAIN-CONTAINING PROTEIN-RELATED"/>
    <property type="match status" value="1"/>
</dbReference>
<feature type="transmembrane region" description="Helical" evidence="14">
    <location>
        <begin position="99"/>
        <end position="119"/>
    </location>
</feature>
<dbReference type="Proteomes" id="UP000572817">
    <property type="component" value="Unassembled WGS sequence"/>
</dbReference>
<feature type="transmembrane region" description="Helical" evidence="14">
    <location>
        <begin position="131"/>
        <end position="154"/>
    </location>
</feature>
<protein>
    <submittedName>
        <fullName evidence="18">Cfem domain-containing protein</fullName>
    </submittedName>
</protein>
<keyword evidence="5" id="KW-0964">Secreted</keyword>
<evidence type="ECO:0000256" key="7">
    <source>
        <dbReference type="ARBA" id="ARBA00022692"/>
    </source>
</evidence>
<feature type="transmembrane region" description="Helical" evidence="14">
    <location>
        <begin position="211"/>
        <end position="233"/>
    </location>
</feature>
<evidence type="ECO:0000313" key="19">
    <source>
        <dbReference type="Proteomes" id="UP000572817"/>
    </source>
</evidence>
<evidence type="ECO:0000256" key="14">
    <source>
        <dbReference type="SAM" id="Phobius"/>
    </source>
</evidence>
<dbReference type="PANTHER" id="PTHR33048">
    <property type="entry name" value="PTH11-LIKE INTEGRAL MEMBRANE PROTEIN (AFU_ORTHOLOGUE AFUA_5G11245)"/>
    <property type="match status" value="1"/>
</dbReference>
<keyword evidence="6" id="KW-0325">Glycoprotein</keyword>
<evidence type="ECO:0000256" key="1">
    <source>
        <dbReference type="ARBA" id="ARBA00004141"/>
    </source>
</evidence>
<feature type="transmembrane region" description="Helical" evidence="14">
    <location>
        <begin position="174"/>
        <end position="199"/>
    </location>
</feature>
<evidence type="ECO:0000256" key="12">
    <source>
        <dbReference type="ARBA" id="ARBA00023288"/>
    </source>
</evidence>
<reference evidence="18" key="1">
    <citation type="submission" date="2020-04" db="EMBL/GenBank/DDBJ databases">
        <title>Genome Assembly and Annotation of Botryosphaeria dothidea sdau 11-99, a Latent Pathogen of Apple Fruit Ring Rot in China.</title>
        <authorList>
            <person name="Yu C."/>
            <person name="Diao Y."/>
            <person name="Lu Q."/>
            <person name="Zhao J."/>
            <person name="Cui S."/>
            <person name="Peng C."/>
            <person name="He B."/>
            <person name="Liu H."/>
        </authorList>
    </citation>
    <scope>NUCLEOTIDE SEQUENCE [LARGE SCALE GENOMIC DNA]</scope>
    <source>
        <strain evidence="18">Sdau11-99</strain>
    </source>
</reference>
<evidence type="ECO:0000256" key="3">
    <source>
        <dbReference type="ARBA" id="ARBA00004613"/>
    </source>
</evidence>